<sequence length="257" mass="29026">MFPIGKRKLPRRYAKEFMSRTRGHLFSRSFGWKQFLLFMEQKEPTILRAYTSLCLTKSGTLKKSEILESLKNSGLPANKDNVVAKWKEGPSCASLTKPVAILSISALVFGSIAILITGSGKSIRSSTTRLTGSEQQFHIFKLLWFLVSFSKKSIPEMYSLLIRKRSCQAALDFAARHGLDKDEVLKSQAGPTEDAVKDLLAYGPRITDHHRFSEVDDDDSSHVWDVRLARLQILQFRDRLETLLGINMGRFLCAGIQ</sequence>
<dbReference type="GO" id="GO:0000149">
    <property type="term" value="F:SNARE binding"/>
    <property type="evidence" value="ECO:0007669"/>
    <property type="project" value="TreeGrafter"/>
</dbReference>
<reference evidence="1 2" key="1">
    <citation type="journal article" date="2022" name="Nat. Genet.">
        <title>Improved pea reference genome and pan-genome highlight genomic features and evolutionary characteristics.</title>
        <authorList>
            <person name="Yang T."/>
            <person name="Liu R."/>
            <person name="Luo Y."/>
            <person name="Hu S."/>
            <person name="Wang D."/>
            <person name="Wang C."/>
            <person name="Pandey M.K."/>
            <person name="Ge S."/>
            <person name="Xu Q."/>
            <person name="Li N."/>
            <person name="Li G."/>
            <person name="Huang Y."/>
            <person name="Saxena R.K."/>
            <person name="Ji Y."/>
            <person name="Li M."/>
            <person name="Yan X."/>
            <person name="He Y."/>
            <person name="Liu Y."/>
            <person name="Wang X."/>
            <person name="Xiang C."/>
            <person name="Varshney R.K."/>
            <person name="Ding H."/>
            <person name="Gao S."/>
            <person name="Zong X."/>
        </authorList>
    </citation>
    <scope>NUCLEOTIDE SEQUENCE [LARGE SCALE GENOMIC DNA]</scope>
    <source>
        <strain evidence="1 2">cv. Zhongwan 6</strain>
    </source>
</reference>
<dbReference type="Gramene" id="Psat06G0144100-T1">
    <property type="protein sequence ID" value="KAI5394824.1"/>
    <property type="gene ID" value="KIW84_061441"/>
</dbReference>
<accession>A0A9D5A486</accession>
<dbReference type="EMBL" id="JAMSHJ010000006">
    <property type="protein sequence ID" value="KAI5394824.1"/>
    <property type="molecule type" value="Genomic_DNA"/>
</dbReference>
<proteinExistence type="predicted"/>
<evidence type="ECO:0000313" key="1">
    <source>
        <dbReference type="EMBL" id="KAI5394824.1"/>
    </source>
</evidence>
<comment type="caution">
    <text evidence="1">The sequence shown here is derived from an EMBL/GenBank/DDBJ whole genome shotgun (WGS) entry which is preliminary data.</text>
</comment>
<dbReference type="AlphaFoldDB" id="A0A9D5A486"/>
<evidence type="ECO:0000313" key="2">
    <source>
        <dbReference type="Proteomes" id="UP001058974"/>
    </source>
</evidence>
<name>A0A9D5A486_PEA</name>
<dbReference type="GO" id="GO:0006890">
    <property type="term" value="P:retrograde vesicle-mediated transport, Golgi to endoplasmic reticulum"/>
    <property type="evidence" value="ECO:0007669"/>
    <property type="project" value="TreeGrafter"/>
</dbReference>
<dbReference type="PANTHER" id="PTHR15922:SF2">
    <property type="entry name" value="NBAS SUBUNIT OF NRZ TETHERING COMPLEX"/>
    <property type="match status" value="1"/>
</dbReference>
<dbReference type="PANTHER" id="PTHR15922">
    <property type="entry name" value="NEUROBLASTOMA-AMPLIFIED SEQUENCE"/>
    <property type="match status" value="1"/>
</dbReference>
<organism evidence="1 2">
    <name type="scientific">Pisum sativum</name>
    <name type="common">Garden pea</name>
    <name type="synonym">Lathyrus oleraceus</name>
    <dbReference type="NCBI Taxonomy" id="3888"/>
    <lineage>
        <taxon>Eukaryota</taxon>
        <taxon>Viridiplantae</taxon>
        <taxon>Streptophyta</taxon>
        <taxon>Embryophyta</taxon>
        <taxon>Tracheophyta</taxon>
        <taxon>Spermatophyta</taxon>
        <taxon>Magnoliopsida</taxon>
        <taxon>eudicotyledons</taxon>
        <taxon>Gunneridae</taxon>
        <taxon>Pentapetalae</taxon>
        <taxon>rosids</taxon>
        <taxon>fabids</taxon>
        <taxon>Fabales</taxon>
        <taxon>Fabaceae</taxon>
        <taxon>Papilionoideae</taxon>
        <taxon>50 kb inversion clade</taxon>
        <taxon>NPAAA clade</taxon>
        <taxon>Hologalegina</taxon>
        <taxon>IRL clade</taxon>
        <taxon>Fabeae</taxon>
        <taxon>Lathyrus</taxon>
    </lineage>
</organism>
<gene>
    <name evidence="1" type="ORF">KIW84_061441</name>
</gene>
<dbReference type="Proteomes" id="UP001058974">
    <property type="component" value="Chromosome 6"/>
</dbReference>
<dbReference type="GO" id="GO:0070939">
    <property type="term" value="C:Dsl1/NZR complex"/>
    <property type="evidence" value="ECO:0007669"/>
    <property type="project" value="TreeGrafter"/>
</dbReference>
<protein>
    <submittedName>
        <fullName evidence="1">Uncharacterized protein</fullName>
    </submittedName>
</protein>
<keyword evidence="2" id="KW-1185">Reference proteome</keyword>